<organism evidence="2 3">
    <name type="scientific">Nitrosomonas halophila</name>
    <dbReference type="NCBI Taxonomy" id="44576"/>
    <lineage>
        <taxon>Bacteria</taxon>
        <taxon>Pseudomonadati</taxon>
        <taxon>Pseudomonadota</taxon>
        <taxon>Betaproteobacteria</taxon>
        <taxon>Nitrosomonadales</taxon>
        <taxon>Nitrosomonadaceae</taxon>
        <taxon>Nitrosomonas</taxon>
    </lineage>
</organism>
<keyword evidence="1" id="KW-1133">Transmembrane helix</keyword>
<dbReference type="EMBL" id="FNOY01000058">
    <property type="protein sequence ID" value="SDY74236.1"/>
    <property type="molecule type" value="Genomic_DNA"/>
</dbReference>
<evidence type="ECO:0000256" key="1">
    <source>
        <dbReference type="SAM" id="Phobius"/>
    </source>
</evidence>
<keyword evidence="1" id="KW-0472">Membrane</keyword>
<keyword evidence="1" id="KW-0812">Transmembrane</keyword>
<dbReference type="Proteomes" id="UP000198640">
    <property type="component" value="Unassembled WGS sequence"/>
</dbReference>
<feature type="transmembrane region" description="Helical" evidence="1">
    <location>
        <begin position="18"/>
        <end position="36"/>
    </location>
</feature>
<protein>
    <submittedName>
        <fullName evidence="2">Uncharacterized protein</fullName>
    </submittedName>
</protein>
<reference evidence="2 3" key="1">
    <citation type="submission" date="2016-10" db="EMBL/GenBank/DDBJ databases">
        <authorList>
            <person name="de Groot N.N."/>
        </authorList>
    </citation>
    <scope>NUCLEOTIDE SEQUENCE [LARGE SCALE GENOMIC DNA]</scope>
    <source>
        <strain evidence="2 3">Nm1</strain>
    </source>
</reference>
<evidence type="ECO:0000313" key="2">
    <source>
        <dbReference type="EMBL" id="SDY74236.1"/>
    </source>
</evidence>
<dbReference type="STRING" id="44576.SAMN05421881_105820"/>
<dbReference type="AlphaFoldDB" id="A0A1H3MCC8"/>
<evidence type="ECO:0000313" key="3">
    <source>
        <dbReference type="Proteomes" id="UP000198640"/>
    </source>
</evidence>
<gene>
    <name evidence="2" type="ORF">SAMN05421881_105820</name>
</gene>
<accession>A0A1H3MCC8</accession>
<sequence length="166" mass="19780">MENIIEQVTLYFQEVPDWPLTLLGFVIVVAVVVEIINRRRRGDAVEYYDSVFLEELIGLYPIATRWPDNFVAFMQPRLPIMRDAFDNLRGFIPQDQLRDYNIVWNKFYEFSRTGRLEEADIHQESPEGTMTEEAQQLLLQQQRQQQQLIFQQLVSDLLSYTQQFKK</sequence>
<proteinExistence type="predicted"/>
<name>A0A1H3MCC8_9PROT</name>
<keyword evidence="3" id="KW-1185">Reference proteome</keyword>
<dbReference type="OrthoDB" id="8560147at2"/>